<dbReference type="EC" id="2.7.6.1" evidence="10"/>
<comment type="similarity">
    <text evidence="10">Belongs to the ribose-phosphate pyrophosphokinase family. Class III (archaeal) subfamily.</text>
</comment>
<dbReference type="Gene3D" id="3.40.50.2020">
    <property type="match status" value="2"/>
</dbReference>
<dbReference type="CDD" id="cd06223">
    <property type="entry name" value="PRTases_typeI"/>
    <property type="match status" value="1"/>
</dbReference>
<dbReference type="NCBIfam" id="NF002095">
    <property type="entry name" value="PRK00934.1"/>
    <property type="match status" value="1"/>
</dbReference>
<accession>A0AA96V611</accession>
<evidence type="ECO:0000256" key="6">
    <source>
        <dbReference type="ARBA" id="ARBA00022777"/>
    </source>
</evidence>
<feature type="domain" description="Phosphoribosyltransferase" evidence="11">
    <location>
        <begin position="137"/>
        <end position="239"/>
    </location>
</feature>
<dbReference type="Pfam" id="PF00156">
    <property type="entry name" value="Pribosyltran"/>
    <property type="match status" value="1"/>
</dbReference>
<feature type="binding site" evidence="10">
    <location>
        <position position="160"/>
    </location>
    <ligand>
        <name>Mg(2+)</name>
        <dbReference type="ChEBI" id="CHEBI:18420"/>
        <label>2</label>
    </ligand>
</feature>
<keyword evidence="1 10" id="KW-0963">Cytoplasm</keyword>
<dbReference type="InterPro" id="IPR029099">
    <property type="entry name" value="Pribosyltran_N"/>
</dbReference>
<dbReference type="GO" id="GO:0002189">
    <property type="term" value="C:ribose phosphate diphosphokinase complex"/>
    <property type="evidence" value="ECO:0007669"/>
    <property type="project" value="TreeGrafter"/>
</dbReference>
<feature type="binding site" evidence="10">
    <location>
        <begin position="34"/>
        <end position="36"/>
    </location>
    <ligand>
        <name>ATP</name>
        <dbReference type="ChEBI" id="CHEBI:30616"/>
    </ligand>
</feature>
<comment type="caution">
    <text evidence="10">Lacks conserved residue(s) required for the propagation of feature annotation.</text>
</comment>
<keyword evidence="3 10" id="KW-0479">Metal-binding</keyword>
<comment type="subcellular location">
    <subcellularLocation>
        <location evidence="10">Cytoplasm</location>
    </subcellularLocation>
</comment>
<dbReference type="PANTHER" id="PTHR10210:SF32">
    <property type="entry name" value="RIBOSE-PHOSPHATE PYROPHOSPHOKINASE 2"/>
    <property type="match status" value="1"/>
</dbReference>
<dbReference type="GO" id="GO:0016301">
    <property type="term" value="F:kinase activity"/>
    <property type="evidence" value="ECO:0007669"/>
    <property type="project" value="UniProtKB-KW"/>
</dbReference>
<dbReference type="RefSeq" id="WP_338098258.1">
    <property type="nucleotide sequence ID" value="NZ_CP131061.1"/>
</dbReference>
<dbReference type="SUPFAM" id="SSF53271">
    <property type="entry name" value="PRTase-like"/>
    <property type="match status" value="1"/>
</dbReference>
<evidence type="ECO:0000256" key="5">
    <source>
        <dbReference type="ARBA" id="ARBA00022741"/>
    </source>
</evidence>
<dbReference type="GeneID" id="89227926"/>
<dbReference type="SMART" id="SM01400">
    <property type="entry name" value="Pribosyltran_N"/>
    <property type="match status" value="1"/>
</dbReference>
<dbReference type="InterPro" id="IPR037514">
    <property type="entry name" value="Rib-P_diPkinase_arc"/>
</dbReference>
<keyword evidence="6 10" id="KW-0418">Kinase</keyword>
<keyword evidence="14" id="KW-1185">Reference proteome</keyword>
<feature type="active site" evidence="10">
    <location>
        <position position="183"/>
    </location>
</feature>
<comment type="pathway">
    <text evidence="10">Metabolic intermediate biosynthesis; 5-phospho-alpha-D-ribose 1-diphosphate biosynthesis; 5-phospho-alpha-D-ribose 1-diphosphate from D-ribose 5-phosphate (route I): step 1/1.</text>
</comment>
<organism evidence="13 14">
    <name type="scientific">Methanolapillus ohkumae</name>
    <dbReference type="NCBI Taxonomy" id="3028298"/>
    <lineage>
        <taxon>Archaea</taxon>
        <taxon>Methanobacteriati</taxon>
        <taxon>Methanobacteriota</taxon>
        <taxon>Stenosarchaea group</taxon>
        <taxon>Methanomicrobia</taxon>
        <taxon>Methanosarcinales</taxon>
        <taxon>Methanosarcinaceae</taxon>
        <taxon>Methanolapillus</taxon>
    </lineage>
</organism>
<dbReference type="GO" id="GO:0000287">
    <property type="term" value="F:magnesium ion binding"/>
    <property type="evidence" value="ECO:0007669"/>
    <property type="project" value="UniProtKB-UniRule"/>
</dbReference>
<keyword evidence="7 10" id="KW-0067">ATP-binding</keyword>
<dbReference type="InterPro" id="IPR005946">
    <property type="entry name" value="Rib-P_diPkinase"/>
</dbReference>
<dbReference type="GO" id="GO:0006164">
    <property type="term" value="P:purine nucleotide biosynthetic process"/>
    <property type="evidence" value="ECO:0007669"/>
    <property type="project" value="TreeGrafter"/>
</dbReference>
<feature type="binding site" evidence="10">
    <location>
        <position position="209"/>
    </location>
    <ligand>
        <name>D-ribose 5-phosphate</name>
        <dbReference type="ChEBI" id="CHEBI:78346"/>
    </ligand>
</feature>
<dbReference type="FunFam" id="3.40.50.2020:FF:000007">
    <property type="entry name" value="Ribose-phosphate pyrophosphokinase"/>
    <property type="match status" value="1"/>
</dbReference>
<evidence type="ECO:0000256" key="7">
    <source>
        <dbReference type="ARBA" id="ARBA00022840"/>
    </source>
</evidence>
<evidence type="ECO:0000259" key="12">
    <source>
        <dbReference type="Pfam" id="PF13793"/>
    </source>
</evidence>
<dbReference type="InterPro" id="IPR029057">
    <property type="entry name" value="PRTase-like"/>
</dbReference>
<evidence type="ECO:0000256" key="3">
    <source>
        <dbReference type="ARBA" id="ARBA00022723"/>
    </source>
</evidence>
<dbReference type="Pfam" id="PF13793">
    <property type="entry name" value="Pribosyltran_N"/>
    <property type="match status" value="1"/>
</dbReference>
<dbReference type="AlphaFoldDB" id="A0AA96V611"/>
<dbReference type="EMBL" id="CP131061">
    <property type="protein sequence ID" value="WNY26743.1"/>
    <property type="molecule type" value="Genomic_DNA"/>
</dbReference>
<dbReference type="GO" id="GO:0005524">
    <property type="term" value="F:ATP binding"/>
    <property type="evidence" value="ECO:0007669"/>
    <property type="project" value="UniProtKB-KW"/>
</dbReference>
<sequence length="286" mass="31321">MKIIGGPSSQTLACRVAAEMNILPTVSEFTRFPDDEQYLKISEPIEGEDVVLIQSTATDSDWIMLLQMIDACASAKSIRVVIPYMGYARQDQVFKSGEAVSARAMAKTLTGVDSVWTMNIHKKHTLNHFACPAMDLDASPLIAKYILDLKLNRPLLVAPDKGVEKMVRDMASGLDLECDVFDKTRLSGDTVSIQEKKMDIVGRDVILMDDMIATGGTMAESVKILRTNHAGNVYVACIHPVLARNAVLRLANSGVKDIMATDTLEKIQSRISVAPVIAAELKKLKK</sequence>
<proteinExistence type="inferred from homology"/>
<feature type="domain" description="Ribose-phosphate pyrophosphokinase N-terminal" evidence="12">
    <location>
        <begin position="1"/>
        <end position="110"/>
    </location>
</feature>
<keyword evidence="8 10" id="KW-0460">Magnesium</keyword>
<evidence type="ECO:0000256" key="8">
    <source>
        <dbReference type="ARBA" id="ARBA00022842"/>
    </source>
</evidence>
<feature type="binding site" evidence="10">
    <location>
        <position position="185"/>
    </location>
    <ligand>
        <name>D-ribose 5-phosphate</name>
        <dbReference type="ChEBI" id="CHEBI:78346"/>
    </ligand>
</feature>
<reference evidence="13 14" key="1">
    <citation type="submission" date="2023-07" db="EMBL/GenBank/DDBJ databases">
        <title>Closed genome sequence of Methanosarcinaceae archaeon Am2.</title>
        <authorList>
            <person name="Poehlein A."/>
            <person name="Protasov E."/>
            <person name="Platt K."/>
            <person name="Reeh H."/>
            <person name="Daniel R."/>
            <person name="Brune A."/>
        </authorList>
    </citation>
    <scope>NUCLEOTIDE SEQUENCE [LARGE SCALE GENOMIC DNA]</scope>
    <source>
        <strain evidence="13 14">Am2</strain>
    </source>
</reference>
<comment type="catalytic activity">
    <reaction evidence="9 10">
        <text>D-ribose 5-phosphate + ATP = 5-phospho-alpha-D-ribose 1-diphosphate + AMP + H(+)</text>
        <dbReference type="Rhea" id="RHEA:15609"/>
        <dbReference type="ChEBI" id="CHEBI:15378"/>
        <dbReference type="ChEBI" id="CHEBI:30616"/>
        <dbReference type="ChEBI" id="CHEBI:58017"/>
        <dbReference type="ChEBI" id="CHEBI:78346"/>
        <dbReference type="ChEBI" id="CHEBI:456215"/>
        <dbReference type="EC" id="2.7.6.1"/>
    </reaction>
</comment>
<dbReference type="NCBIfam" id="TIGR01251">
    <property type="entry name" value="ribP_PPkin"/>
    <property type="match status" value="1"/>
</dbReference>
<evidence type="ECO:0000256" key="9">
    <source>
        <dbReference type="ARBA" id="ARBA00049535"/>
    </source>
</evidence>
<dbReference type="GO" id="GO:0005737">
    <property type="term" value="C:cytoplasm"/>
    <property type="evidence" value="ECO:0007669"/>
    <property type="project" value="UniProtKB-SubCell"/>
</dbReference>
<evidence type="ECO:0000256" key="2">
    <source>
        <dbReference type="ARBA" id="ARBA00022679"/>
    </source>
</evidence>
<evidence type="ECO:0000256" key="10">
    <source>
        <dbReference type="HAMAP-Rule" id="MF_00583"/>
    </source>
</evidence>
<comment type="function">
    <text evidence="10">Involved in the biosynthesis of the central metabolite phospho-alpha-D-ribosyl-1-pyrophosphate (PRPP) via the transfer of pyrophosphoryl group from ATP to 1-hydroxyl of ribose-5-phosphate (Rib-5-P).</text>
</comment>
<keyword evidence="2 10" id="KW-0808">Transferase</keyword>
<evidence type="ECO:0000313" key="14">
    <source>
        <dbReference type="Proteomes" id="UP001304970"/>
    </source>
</evidence>
<dbReference type="GO" id="GO:0004749">
    <property type="term" value="F:ribose phosphate diphosphokinase activity"/>
    <property type="evidence" value="ECO:0007669"/>
    <property type="project" value="UniProtKB-UniRule"/>
</dbReference>
<evidence type="ECO:0000256" key="4">
    <source>
        <dbReference type="ARBA" id="ARBA00022727"/>
    </source>
</evidence>
<evidence type="ECO:0000313" key="13">
    <source>
        <dbReference type="EMBL" id="WNY26743.1"/>
    </source>
</evidence>
<gene>
    <name evidence="10 13" type="primary">prs</name>
    <name evidence="13" type="ORF">MsAm2_05190</name>
</gene>
<dbReference type="Proteomes" id="UP001304970">
    <property type="component" value="Chromosome"/>
</dbReference>
<feature type="binding site" evidence="10">
    <location>
        <position position="121"/>
    </location>
    <ligand>
        <name>Mg(2+)</name>
        <dbReference type="ChEBI" id="CHEBI:18420"/>
        <label>1</label>
    </ligand>
</feature>
<dbReference type="HAMAP" id="MF_00583_A">
    <property type="entry name" value="RibP_PPkinase_A"/>
    <property type="match status" value="1"/>
</dbReference>
<feature type="binding site" evidence="10">
    <location>
        <begin position="89"/>
        <end position="90"/>
    </location>
    <ligand>
        <name>ATP</name>
        <dbReference type="ChEBI" id="CHEBI:30616"/>
    </ligand>
</feature>
<keyword evidence="5 10" id="KW-0547">Nucleotide-binding</keyword>
<name>A0AA96V611_9EURY</name>
<evidence type="ECO:0000256" key="1">
    <source>
        <dbReference type="ARBA" id="ARBA00022490"/>
    </source>
</evidence>
<evidence type="ECO:0000259" key="11">
    <source>
        <dbReference type="Pfam" id="PF00156"/>
    </source>
</evidence>
<dbReference type="GO" id="GO:0006015">
    <property type="term" value="P:5-phosphoribose 1-diphosphate biosynthetic process"/>
    <property type="evidence" value="ECO:0007669"/>
    <property type="project" value="UniProtKB-UniRule"/>
</dbReference>
<comment type="cofactor">
    <cofactor evidence="10">
        <name>Mg(2+)</name>
        <dbReference type="ChEBI" id="CHEBI:18420"/>
    </cofactor>
    <text evidence="10">Binds 2 Mg(2+) ions per subunit.</text>
</comment>
<keyword evidence="4 10" id="KW-0545">Nucleotide biosynthesis</keyword>
<protein>
    <recommendedName>
        <fullName evidence="10">Ribose-phosphate pyrophosphokinase</fullName>
        <shortName evidence="10">RPPK</shortName>
        <ecNumber evidence="10">2.7.6.1</ecNumber>
    </recommendedName>
    <alternativeName>
        <fullName evidence="10">5-phospho-D-ribosyl alpha-1-diphosphate synthase</fullName>
    </alternativeName>
    <alternativeName>
        <fullName evidence="10">Phosphoribosyl diphosphate synthase</fullName>
    </alternativeName>
    <alternativeName>
        <fullName evidence="10">Phosphoribosyl pyrophosphate synthase</fullName>
        <shortName evidence="10">P-Rib-PP synthase</shortName>
        <shortName evidence="10">PRPP synthase</shortName>
        <shortName evidence="10">PRPPase</shortName>
    </alternativeName>
</protein>
<dbReference type="PANTHER" id="PTHR10210">
    <property type="entry name" value="RIBOSE-PHOSPHATE DIPHOSPHOKINASE FAMILY MEMBER"/>
    <property type="match status" value="1"/>
</dbReference>
<dbReference type="InterPro" id="IPR000836">
    <property type="entry name" value="PRTase_dom"/>
</dbReference>